<proteinExistence type="inferred from homology"/>
<keyword evidence="6 9" id="KW-1133">Transmembrane helix</keyword>
<sequence length="198" mass="22024">MEQQDADTLIAEEVSAAGSFHPDGVNTPRFLKGFPLSVWNATIKLQRAIMILCGIALTGLVFTQVITRYFFSMSLFGIEELATFSAVFLYFFGISHGAWERGHISASLVELILPKGRPQLAVEVFASLLTVLLSAWMTVWTWDYLEFVIRRGTVSLETGIPMSWVVAVIPFCMALMTLYFLIECGMRIQALLTGKALS</sequence>
<feature type="domain" description="Tripartite ATP-independent periplasmic transporters DctQ component" evidence="10">
    <location>
        <begin position="57"/>
        <end position="182"/>
    </location>
</feature>
<keyword evidence="5 9" id="KW-0812">Transmembrane</keyword>
<dbReference type="Pfam" id="PF04290">
    <property type="entry name" value="DctQ"/>
    <property type="match status" value="1"/>
</dbReference>
<dbReference type="RefSeq" id="WP_216043169.1">
    <property type="nucleotide sequence ID" value="NZ_JAHKPE010000008.1"/>
</dbReference>
<keyword evidence="7 9" id="KW-0472">Membrane</keyword>
<dbReference type="Proteomes" id="UP001169823">
    <property type="component" value="Unassembled WGS sequence"/>
</dbReference>
<evidence type="ECO:0000256" key="2">
    <source>
        <dbReference type="ARBA" id="ARBA00022448"/>
    </source>
</evidence>
<dbReference type="InterPro" id="IPR055348">
    <property type="entry name" value="DctQ"/>
</dbReference>
<evidence type="ECO:0000259" key="10">
    <source>
        <dbReference type="Pfam" id="PF04290"/>
    </source>
</evidence>
<comment type="similarity">
    <text evidence="8 9">Belongs to the TRAP transporter small permease family.</text>
</comment>
<feature type="transmembrane region" description="Helical" evidence="9">
    <location>
        <begin position="81"/>
        <end position="99"/>
    </location>
</feature>
<evidence type="ECO:0000256" key="1">
    <source>
        <dbReference type="ARBA" id="ARBA00004429"/>
    </source>
</evidence>
<evidence type="ECO:0000256" key="9">
    <source>
        <dbReference type="RuleBase" id="RU369079"/>
    </source>
</evidence>
<keyword evidence="4 9" id="KW-0997">Cell inner membrane</keyword>
<evidence type="ECO:0000256" key="7">
    <source>
        <dbReference type="ARBA" id="ARBA00023136"/>
    </source>
</evidence>
<comment type="subcellular location">
    <subcellularLocation>
        <location evidence="1 9">Cell inner membrane</location>
        <topology evidence="1 9">Multi-pass membrane protein</topology>
    </subcellularLocation>
</comment>
<protein>
    <recommendedName>
        <fullName evidence="9">TRAP transporter small permease protein</fullName>
    </recommendedName>
</protein>
<dbReference type="GO" id="GO:0015740">
    <property type="term" value="P:C4-dicarboxylate transport"/>
    <property type="evidence" value="ECO:0007669"/>
    <property type="project" value="TreeGrafter"/>
</dbReference>
<dbReference type="GO" id="GO:0022857">
    <property type="term" value="F:transmembrane transporter activity"/>
    <property type="evidence" value="ECO:0007669"/>
    <property type="project" value="UniProtKB-UniRule"/>
</dbReference>
<dbReference type="InterPro" id="IPR007387">
    <property type="entry name" value="TRAP_DctQ"/>
</dbReference>
<evidence type="ECO:0000313" key="12">
    <source>
        <dbReference type="Proteomes" id="UP001169823"/>
    </source>
</evidence>
<dbReference type="AlphaFoldDB" id="A0AAW7XWB4"/>
<comment type="function">
    <text evidence="9">Part of the tripartite ATP-independent periplasmic (TRAP) transport system.</text>
</comment>
<dbReference type="GO" id="GO:0005886">
    <property type="term" value="C:plasma membrane"/>
    <property type="evidence" value="ECO:0007669"/>
    <property type="project" value="UniProtKB-SubCell"/>
</dbReference>
<organism evidence="11 12">
    <name type="scientific">Celeribacter halophilus</name>
    <dbReference type="NCBI Taxonomy" id="576117"/>
    <lineage>
        <taxon>Bacteria</taxon>
        <taxon>Pseudomonadati</taxon>
        <taxon>Pseudomonadota</taxon>
        <taxon>Alphaproteobacteria</taxon>
        <taxon>Rhodobacterales</taxon>
        <taxon>Roseobacteraceae</taxon>
        <taxon>Celeribacter</taxon>
    </lineage>
</organism>
<evidence type="ECO:0000256" key="4">
    <source>
        <dbReference type="ARBA" id="ARBA00022519"/>
    </source>
</evidence>
<feature type="transmembrane region" description="Helical" evidence="9">
    <location>
        <begin position="49"/>
        <end position="69"/>
    </location>
</feature>
<evidence type="ECO:0000256" key="8">
    <source>
        <dbReference type="ARBA" id="ARBA00038436"/>
    </source>
</evidence>
<dbReference type="PANTHER" id="PTHR35011:SF2">
    <property type="entry name" value="2,3-DIKETO-L-GULONATE TRAP TRANSPORTER SMALL PERMEASE PROTEIN YIAM"/>
    <property type="match status" value="1"/>
</dbReference>
<accession>A0AAW7XWB4</accession>
<feature type="transmembrane region" description="Helical" evidence="9">
    <location>
        <begin position="162"/>
        <end position="182"/>
    </location>
</feature>
<evidence type="ECO:0000313" key="11">
    <source>
        <dbReference type="EMBL" id="MDO6458579.1"/>
    </source>
</evidence>
<keyword evidence="3" id="KW-1003">Cell membrane</keyword>
<gene>
    <name evidence="11" type="ORF">Q4494_15950</name>
</gene>
<dbReference type="PANTHER" id="PTHR35011">
    <property type="entry name" value="2,3-DIKETO-L-GULONATE TRAP TRANSPORTER SMALL PERMEASE PROTEIN YIAM"/>
    <property type="match status" value="1"/>
</dbReference>
<feature type="transmembrane region" description="Helical" evidence="9">
    <location>
        <begin position="120"/>
        <end position="142"/>
    </location>
</feature>
<comment type="caution">
    <text evidence="11">The sequence shown here is derived from an EMBL/GenBank/DDBJ whole genome shotgun (WGS) entry which is preliminary data.</text>
</comment>
<evidence type="ECO:0000256" key="6">
    <source>
        <dbReference type="ARBA" id="ARBA00022989"/>
    </source>
</evidence>
<evidence type="ECO:0000256" key="3">
    <source>
        <dbReference type="ARBA" id="ARBA00022475"/>
    </source>
</evidence>
<dbReference type="EMBL" id="JAUOPJ010000015">
    <property type="protein sequence ID" value="MDO6458579.1"/>
    <property type="molecule type" value="Genomic_DNA"/>
</dbReference>
<name>A0AAW7XWB4_9RHOB</name>
<comment type="subunit">
    <text evidence="9">The complex comprises the extracytoplasmic solute receptor protein and the two transmembrane proteins.</text>
</comment>
<evidence type="ECO:0000256" key="5">
    <source>
        <dbReference type="ARBA" id="ARBA00022692"/>
    </source>
</evidence>
<reference evidence="11" key="1">
    <citation type="submission" date="2023-07" db="EMBL/GenBank/DDBJ databases">
        <title>Genome content predicts the carbon catabolic preferences of heterotrophic bacteria.</title>
        <authorList>
            <person name="Gralka M."/>
        </authorList>
    </citation>
    <scope>NUCLEOTIDE SEQUENCE</scope>
    <source>
        <strain evidence="11">I2M02</strain>
    </source>
</reference>
<keyword evidence="2 9" id="KW-0813">Transport</keyword>